<sequence>MPPLCEDDMDSDLTEIEDSEEEEEDQPRAEELPPLPAPVKIKKPQSQQAISLKTTKSRSTRSSIRALKTEPTPPPGPALQPAVQRAYAPSWLYDQMKKGKINLDPEYQRDVVWNDSKQSALIDSLMNNFPIPQVIFSVTEHPTTGELTRTCIDGKQRLTSIRRFWDGELCHKDPLTAQKSWYTTSGVKGRKVLPAHLKDRFESSVINCLEYRGITDDHEREIFSRVQNGVALTVAERLQAINGPYPNLIRKVRDKVNQSFNGNVNWGKDRGRDFQVVAQALYLIESSISSAKIPSQPTHGEIEKWLINNAKKAGVHPSFLKKTCEVITILCALVLDPKLGKPFVSSHKFSAMEFMMTAYMIFLHAKDLSMERLSIGVQCLRETAQGKSKGEVRFNSTIYKHLAKYVRQNVKSAIHTRSGNAEQQSATDYWAKEEKYLVDRIMNSVEVKKMEAMDDDATDSDVPLIRKRKSNARDSGDEEMSKRAKTKRKLNPEPQAGPSRTIAVKQEKKSVREKKPIKEDIFMTASVSSNFLKTMKISKASSASAKATSKTPASATSSSAAAPRTAKKPTLSSVNTEVPAGASSLQAASRNARPTKLPDAPMTILASADSEILPDRTAVSRRRSSNRSFPCTPELRHAQSESALQPSTPQLSHPNISVAPSSSSLRQSPASTSRTALENSRGDSHSSMGSRGSHSQRLSPGLAQSPNTPASAVSEQSFSMRARSAELQPSDRLASLRTARSQALRGSNSGDDRVPPSESRDPRQRMPGMQQGTSILAQESVSATRSTVSDQPQWLAMSKEIYQDYFQAPTSPTSEPPTIAAVAAPASQHGQRSTLSHNPFAPGSTNRAPPTAPRSHRYRSGNYSQPQLLPIATHGVVMLTDSIDIAVATLKEDGEICSSSSPSASSIAEDGELLAPTAAPHSLHSLMLDIPDAATRLPMPPSARRPS</sequence>
<feature type="compositionally biased region" description="Basic and acidic residues" evidence="1">
    <location>
        <begin position="505"/>
        <end position="515"/>
    </location>
</feature>
<feature type="compositionally biased region" description="Low complexity" evidence="1">
    <location>
        <begin position="685"/>
        <end position="695"/>
    </location>
</feature>
<evidence type="ECO:0000313" key="3">
    <source>
        <dbReference type="EMBL" id="KTB46882.1"/>
    </source>
</evidence>
<dbReference type="Proteomes" id="UP000054988">
    <property type="component" value="Unassembled WGS sequence"/>
</dbReference>
<comment type="caution">
    <text evidence="3">The sequence shown here is derived from an EMBL/GenBank/DDBJ whole genome shotgun (WGS) entry which is preliminary data.</text>
</comment>
<gene>
    <name evidence="3" type="ORF">WG66_515</name>
</gene>
<dbReference type="InterPro" id="IPR004919">
    <property type="entry name" value="GmrSD_N"/>
</dbReference>
<proteinExistence type="predicted"/>
<feature type="region of interest" description="Disordered" evidence="1">
    <location>
        <begin position="452"/>
        <end position="515"/>
    </location>
</feature>
<reference evidence="3 4" key="1">
    <citation type="submission" date="2015-12" db="EMBL/GenBank/DDBJ databases">
        <title>Draft genome sequence of Moniliophthora roreri, the causal agent of frosty pod rot of cacao.</title>
        <authorList>
            <person name="Aime M.C."/>
            <person name="Diaz-Valderrama J.R."/>
            <person name="Kijpornyongpan T."/>
            <person name="Phillips-Mora W."/>
        </authorList>
    </citation>
    <scope>NUCLEOTIDE SEQUENCE [LARGE SCALE GENOMIC DNA]</scope>
    <source>
        <strain evidence="3 4">MCA 2952</strain>
    </source>
</reference>
<accession>A0A0W0GEB3</accession>
<feature type="compositionally biased region" description="Polar residues" evidence="1">
    <location>
        <begin position="738"/>
        <end position="749"/>
    </location>
</feature>
<feature type="domain" description="GmrSD restriction endonucleases N-terminal" evidence="2">
    <location>
        <begin position="97"/>
        <end position="236"/>
    </location>
</feature>
<feature type="compositionally biased region" description="Low complexity" evidence="1">
    <location>
        <begin position="538"/>
        <end position="570"/>
    </location>
</feature>
<evidence type="ECO:0000256" key="1">
    <source>
        <dbReference type="SAM" id="MobiDB-lite"/>
    </source>
</evidence>
<dbReference type="Pfam" id="PF03235">
    <property type="entry name" value="GmrSD_N"/>
    <property type="match status" value="1"/>
</dbReference>
<feature type="compositionally biased region" description="Polar residues" evidence="1">
    <location>
        <begin position="696"/>
        <end position="719"/>
    </location>
</feature>
<feature type="compositionally biased region" description="Basic and acidic residues" evidence="1">
    <location>
        <begin position="750"/>
        <end position="764"/>
    </location>
</feature>
<feature type="compositionally biased region" description="Low complexity" evidence="1">
    <location>
        <begin position="657"/>
        <end position="674"/>
    </location>
</feature>
<evidence type="ECO:0000313" key="4">
    <source>
        <dbReference type="Proteomes" id="UP000054988"/>
    </source>
</evidence>
<feature type="region of interest" description="Disordered" evidence="1">
    <location>
        <begin position="823"/>
        <end position="862"/>
    </location>
</feature>
<feature type="compositionally biased region" description="Polar residues" evidence="1">
    <location>
        <begin position="770"/>
        <end position="788"/>
    </location>
</feature>
<feature type="compositionally biased region" description="Polar residues" evidence="1">
    <location>
        <begin position="640"/>
        <end position="655"/>
    </location>
</feature>
<dbReference type="eggNOG" id="ENOG502S229">
    <property type="taxonomic scope" value="Eukaryota"/>
</dbReference>
<feature type="region of interest" description="Disordered" evidence="1">
    <location>
        <begin position="538"/>
        <end position="788"/>
    </location>
</feature>
<feature type="compositionally biased region" description="Basic and acidic residues" evidence="1">
    <location>
        <begin position="471"/>
        <end position="482"/>
    </location>
</feature>
<feature type="region of interest" description="Disordered" evidence="1">
    <location>
        <begin position="1"/>
        <end position="81"/>
    </location>
</feature>
<feature type="compositionally biased region" description="Acidic residues" evidence="1">
    <location>
        <begin position="1"/>
        <end position="25"/>
    </location>
</feature>
<feature type="compositionally biased region" description="Polar residues" evidence="1">
    <location>
        <begin position="828"/>
        <end position="848"/>
    </location>
</feature>
<dbReference type="PANTHER" id="PTHR39639">
    <property type="entry name" value="CHROMOSOME 16, WHOLE GENOME SHOTGUN SEQUENCE"/>
    <property type="match status" value="1"/>
</dbReference>
<dbReference type="EMBL" id="LATX01000216">
    <property type="protein sequence ID" value="KTB46882.1"/>
    <property type="molecule type" value="Genomic_DNA"/>
</dbReference>
<organism evidence="3 4">
    <name type="scientific">Moniliophthora roreri</name>
    <name type="common">Frosty pod rot fungus</name>
    <name type="synonym">Monilia roreri</name>
    <dbReference type="NCBI Taxonomy" id="221103"/>
    <lineage>
        <taxon>Eukaryota</taxon>
        <taxon>Fungi</taxon>
        <taxon>Dikarya</taxon>
        <taxon>Basidiomycota</taxon>
        <taxon>Agaricomycotina</taxon>
        <taxon>Agaricomycetes</taxon>
        <taxon>Agaricomycetidae</taxon>
        <taxon>Agaricales</taxon>
        <taxon>Marasmiineae</taxon>
        <taxon>Marasmiaceae</taxon>
        <taxon>Moniliophthora</taxon>
    </lineage>
</organism>
<evidence type="ECO:0000259" key="2">
    <source>
        <dbReference type="Pfam" id="PF03235"/>
    </source>
</evidence>
<name>A0A0W0GEB3_MONRR</name>
<dbReference type="PANTHER" id="PTHR39639:SF1">
    <property type="entry name" value="DUF262 DOMAIN-CONTAINING PROTEIN"/>
    <property type="match status" value="1"/>
</dbReference>
<protein>
    <recommendedName>
        <fullName evidence="2">GmrSD restriction endonucleases N-terminal domain-containing protein</fullName>
    </recommendedName>
</protein>
<dbReference type="AlphaFoldDB" id="A0A0W0GEB3"/>